<dbReference type="EMBL" id="CAJJDP010000053">
    <property type="protein sequence ID" value="CAD8169496.1"/>
    <property type="molecule type" value="Genomic_DNA"/>
</dbReference>
<dbReference type="Proteomes" id="UP000683925">
    <property type="component" value="Unassembled WGS sequence"/>
</dbReference>
<evidence type="ECO:0000313" key="2">
    <source>
        <dbReference type="Proteomes" id="UP000683925"/>
    </source>
</evidence>
<comment type="caution">
    <text evidence="1">The sequence shown here is derived from an EMBL/GenBank/DDBJ whole genome shotgun (WGS) entry which is preliminary data.</text>
</comment>
<evidence type="ECO:0000313" key="1">
    <source>
        <dbReference type="EMBL" id="CAD8169496.1"/>
    </source>
</evidence>
<gene>
    <name evidence="1" type="ORF">POCTA_138.1.T0530272</name>
</gene>
<dbReference type="AlphaFoldDB" id="A0A8S1V450"/>
<keyword evidence="2" id="KW-1185">Reference proteome</keyword>
<proteinExistence type="predicted"/>
<name>A0A8S1V450_PAROT</name>
<organism evidence="1 2">
    <name type="scientific">Paramecium octaurelia</name>
    <dbReference type="NCBI Taxonomy" id="43137"/>
    <lineage>
        <taxon>Eukaryota</taxon>
        <taxon>Sar</taxon>
        <taxon>Alveolata</taxon>
        <taxon>Ciliophora</taxon>
        <taxon>Intramacronucleata</taxon>
        <taxon>Oligohymenophorea</taxon>
        <taxon>Peniculida</taxon>
        <taxon>Parameciidae</taxon>
        <taxon>Paramecium</taxon>
    </lineage>
</organism>
<protein>
    <submittedName>
        <fullName evidence="1">Uncharacterized protein</fullName>
    </submittedName>
</protein>
<reference evidence="1" key="1">
    <citation type="submission" date="2021-01" db="EMBL/GenBank/DDBJ databases">
        <authorList>
            <consortium name="Genoscope - CEA"/>
            <person name="William W."/>
        </authorList>
    </citation>
    <scope>NUCLEOTIDE SEQUENCE</scope>
</reference>
<sequence>MQQLGIKLTEKENQISKEYKSEHSLNKSVISVRIRLLKKSSRLIDIYGILHEEIIQQHSQGNENFNIGNDQNCDLNQISYNADLISE</sequence>
<accession>A0A8S1V450</accession>